<evidence type="ECO:0008006" key="4">
    <source>
        <dbReference type="Google" id="ProtNLM"/>
    </source>
</evidence>
<keyword evidence="3" id="KW-1185">Reference proteome</keyword>
<dbReference type="Proteomes" id="UP001208114">
    <property type="component" value="Unassembled WGS sequence"/>
</dbReference>
<feature type="signal peptide" evidence="1">
    <location>
        <begin position="1"/>
        <end position="21"/>
    </location>
</feature>
<reference evidence="3" key="1">
    <citation type="submission" date="2023-07" db="EMBL/GenBank/DDBJ databases">
        <title>Chryseobacterium sp. GMJ5 Genome sequencing and assembly.</title>
        <authorList>
            <person name="Jung Y."/>
        </authorList>
    </citation>
    <scope>NUCLEOTIDE SEQUENCE [LARGE SCALE GENOMIC DNA]</scope>
    <source>
        <strain evidence="3">GMJ5</strain>
    </source>
</reference>
<evidence type="ECO:0000313" key="3">
    <source>
        <dbReference type="Proteomes" id="UP001208114"/>
    </source>
</evidence>
<dbReference type="PROSITE" id="PS51257">
    <property type="entry name" value="PROKAR_LIPOPROTEIN"/>
    <property type="match status" value="1"/>
</dbReference>
<gene>
    <name evidence="2" type="ORF">N0B16_01200</name>
</gene>
<name>A0ABT2VST5_9FLAO</name>
<evidence type="ECO:0000256" key="1">
    <source>
        <dbReference type="SAM" id="SignalP"/>
    </source>
</evidence>
<dbReference type="RefSeq" id="WP_262988896.1">
    <property type="nucleotide sequence ID" value="NZ_JAOTEN010000001.1"/>
</dbReference>
<protein>
    <recommendedName>
        <fullName evidence="4">Lipoprotein</fullName>
    </recommendedName>
</protein>
<accession>A0ABT2VST5</accession>
<sequence>MKKLIGIVLLILITVSCSSQKAYSDFDISYSQSGGYAPVYENLIIKGTHVHYSFENKEKTFKTDFTLTDNELENLNEIINQNNFRQIAEDHKKLYDHVSIVITVKKGRNSASKTDASLIMPQHRKNWNNIVEAFQKIIQKNIKN</sequence>
<keyword evidence="1" id="KW-0732">Signal</keyword>
<feature type="chain" id="PRO_5047333095" description="Lipoprotein" evidence="1">
    <location>
        <begin position="22"/>
        <end position="144"/>
    </location>
</feature>
<organism evidence="2 3">
    <name type="scientific">Chryseobacterium gilvum</name>
    <dbReference type="NCBI Taxonomy" id="2976534"/>
    <lineage>
        <taxon>Bacteria</taxon>
        <taxon>Pseudomonadati</taxon>
        <taxon>Bacteroidota</taxon>
        <taxon>Flavobacteriia</taxon>
        <taxon>Flavobacteriales</taxon>
        <taxon>Weeksellaceae</taxon>
        <taxon>Chryseobacterium group</taxon>
        <taxon>Chryseobacterium</taxon>
    </lineage>
</organism>
<evidence type="ECO:0000313" key="2">
    <source>
        <dbReference type="EMBL" id="MCU7613045.1"/>
    </source>
</evidence>
<proteinExistence type="predicted"/>
<dbReference type="EMBL" id="JAOTEN010000001">
    <property type="protein sequence ID" value="MCU7613045.1"/>
    <property type="molecule type" value="Genomic_DNA"/>
</dbReference>
<comment type="caution">
    <text evidence="2">The sequence shown here is derived from an EMBL/GenBank/DDBJ whole genome shotgun (WGS) entry which is preliminary data.</text>
</comment>